<comment type="caution">
    <text evidence="9">The sequence shown here is derived from an EMBL/GenBank/DDBJ whole genome shotgun (WGS) entry which is preliminary data.</text>
</comment>
<dbReference type="PANTHER" id="PTHR30572">
    <property type="entry name" value="MEMBRANE COMPONENT OF TRANSPORTER-RELATED"/>
    <property type="match status" value="1"/>
</dbReference>
<evidence type="ECO:0000259" key="8">
    <source>
        <dbReference type="Pfam" id="PF02687"/>
    </source>
</evidence>
<evidence type="ECO:0000256" key="6">
    <source>
        <dbReference type="ARBA" id="ARBA00038076"/>
    </source>
</evidence>
<sequence length="291" mass="32821">MFVDGGRTYVDTSQITFEVPKHSRTESDQQQYVTAFGGVMYELGENNDLSCFLYGMDDYTLSNLTLTNEEESHETLEKIQSGNYILVNESGLNLIKPGDRITLFSNGAAYTFEVLDLIVPDSEDISENCGITTTGVSFYLPTETFMKCSQNYRIMSYSFNVLPSSLNDVEMAIDEYMNSVGSNYEYQSKAIYQQRFEQQKQMWQSVGVFVSLVIGVIGILNFINTIITDIIARRKEICLLRCVGMTIRQVKKMLVLESLCYTVMTIVVTLFSSITLIPLISNGITKVIGMQ</sequence>
<dbReference type="GO" id="GO:0022857">
    <property type="term" value="F:transmembrane transporter activity"/>
    <property type="evidence" value="ECO:0007669"/>
    <property type="project" value="TreeGrafter"/>
</dbReference>
<dbReference type="InterPro" id="IPR050250">
    <property type="entry name" value="Macrolide_Exporter_MacB"/>
</dbReference>
<dbReference type="AlphaFoldDB" id="A0A844F5N3"/>
<dbReference type="Pfam" id="PF02687">
    <property type="entry name" value="FtsX"/>
    <property type="match status" value="1"/>
</dbReference>
<evidence type="ECO:0000256" key="4">
    <source>
        <dbReference type="ARBA" id="ARBA00022989"/>
    </source>
</evidence>
<dbReference type="Proteomes" id="UP000462363">
    <property type="component" value="Unassembled WGS sequence"/>
</dbReference>
<dbReference type="EMBL" id="VUMB01000055">
    <property type="protein sequence ID" value="MSS41852.1"/>
    <property type="molecule type" value="Genomic_DNA"/>
</dbReference>
<keyword evidence="4 7" id="KW-1133">Transmembrane helix</keyword>
<dbReference type="RefSeq" id="WP_009248872.1">
    <property type="nucleotide sequence ID" value="NZ_AP024846.1"/>
</dbReference>
<feature type="domain" description="ABC3 transporter permease C-terminal" evidence="8">
    <location>
        <begin position="209"/>
        <end position="282"/>
    </location>
</feature>
<evidence type="ECO:0000256" key="1">
    <source>
        <dbReference type="ARBA" id="ARBA00004651"/>
    </source>
</evidence>
<feature type="transmembrane region" description="Helical" evidence="7">
    <location>
        <begin position="206"/>
        <end position="232"/>
    </location>
</feature>
<keyword evidence="2" id="KW-1003">Cell membrane</keyword>
<protein>
    <submittedName>
        <fullName evidence="9">ABC transporter permease</fullName>
    </submittedName>
</protein>
<evidence type="ECO:0000256" key="5">
    <source>
        <dbReference type="ARBA" id="ARBA00023136"/>
    </source>
</evidence>
<evidence type="ECO:0000256" key="7">
    <source>
        <dbReference type="SAM" id="Phobius"/>
    </source>
</evidence>
<evidence type="ECO:0000256" key="2">
    <source>
        <dbReference type="ARBA" id="ARBA00022475"/>
    </source>
</evidence>
<evidence type="ECO:0000313" key="9">
    <source>
        <dbReference type="EMBL" id="MSS41852.1"/>
    </source>
</evidence>
<keyword evidence="5 7" id="KW-0472">Membrane</keyword>
<keyword evidence="3 7" id="KW-0812">Transmembrane</keyword>
<accession>A0A844F5N3</accession>
<evidence type="ECO:0000313" key="10">
    <source>
        <dbReference type="Proteomes" id="UP000462363"/>
    </source>
</evidence>
<proteinExistence type="inferred from homology"/>
<feature type="transmembrane region" description="Helical" evidence="7">
    <location>
        <begin position="253"/>
        <end position="280"/>
    </location>
</feature>
<comment type="subcellular location">
    <subcellularLocation>
        <location evidence="1">Cell membrane</location>
        <topology evidence="1">Multi-pass membrane protein</topology>
    </subcellularLocation>
</comment>
<name>A0A844F5N3_CLOSV</name>
<dbReference type="PANTHER" id="PTHR30572:SF4">
    <property type="entry name" value="ABC TRANSPORTER PERMEASE YTRF"/>
    <property type="match status" value="1"/>
</dbReference>
<gene>
    <name evidence="9" type="ORF">FYJ37_16355</name>
</gene>
<dbReference type="GO" id="GO:0005886">
    <property type="term" value="C:plasma membrane"/>
    <property type="evidence" value="ECO:0007669"/>
    <property type="project" value="UniProtKB-SubCell"/>
</dbReference>
<reference evidence="9 10" key="1">
    <citation type="submission" date="2019-08" db="EMBL/GenBank/DDBJ databases">
        <title>In-depth cultivation of the pig gut microbiome towards novel bacterial diversity and tailored functional studies.</title>
        <authorList>
            <person name="Wylensek D."/>
            <person name="Hitch T.C.A."/>
            <person name="Clavel T."/>
        </authorList>
    </citation>
    <scope>NUCLEOTIDE SEQUENCE [LARGE SCALE GENOMIC DNA]</scope>
    <source>
        <strain evidence="9 10">BL-389-WT-3D</strain>
    </source>
</reference>
<organism evidence="9 10">
    <name type="scientific">Clostridium scindens (strain JCM 10418 / VPI 12708)</name>
    <dbReference type="NCBI Taxonomy" id="29347"/>
    <lineage>
        <taxon>Bacteria</taxon>
        <taxon>Bacillati</taxon>
        <taxon>Bacillota</taxon>
        <taxon>Clostridia</taxon>
        <taxon>Lachnospirales</taxon>
        <taxon>Lachnospiraceae</taxon>
    </lineage>
</organism>
<evidence type="ECO:0000256" key="3">
    <source>
        <dbReference type="ARBA" id="ARBA00022692"/>
    </source>
</evidence>
<dbReference type="InterPro" id="IPR003838">
    <property type="entry name" value="ABC3_permease_C"/>
</dbReference>
<comment type="similarity">
    <text evidence="6">Belongs to the ABC-4 integral membrane protein family.</text>
</comment>